<protein>
    <recommendedName>
        <fullName evidence="2">RPAP1 N-terminal domain-containing protein</fullName>
    </recommendedName>
</protein>
<feature type="compositionally biased region" description="Gly residues" evidence="1">
    <location>
        <begin position="223"/>
        <end position="232"/>
    </location>
</feature>
<feature type="region of interest" description="Disordered" evidence="1">
    <location>
        <begin position="1"/>
        <end position="26"/>
    </location>
</feature>
<feature type="compositionally biased region" description="Low complexity" evidence="1">
    <location>
        <begin position="65"/>
        <end position="88"/>
    </location>
</feature>
<dbReference type="AlphaFoldDB" id="A0AAD3DJU1"/>
<feature type="non-terminal residue" evidence="3">
    <location>
        <position position="1"/>
    </location>
</feature>
<evidence type="ECO:0000256" key="1">
    <source>
        <dbReference type="SAM" id="MobiDB-lite"/>
    </source>
</evidence>
<dbReference type="EMBL" id="BMAR01000001">
    <property type="protein sequence ID" value="GFR41251.1"/>
    <property type="molecule type" value="Genomic_DNA"/>
</dbReference>
<gene>
    <name evidence="3" type="ORF">Agub_g1925</name>
</gene>
<evidence type="ECO:0000313" key="4">
    <source>
        <dbReference type="Proteomes" id="UP001054857"/>
    </source>
</evidence>
<keyword evidence="4" id="KW-1185">Reference proteome</keyword>
<sequence>TVAAAAAAGGSSGDPQSGDISSHNLAAVSRMAPQQVAEALQELSSRLSPQTLEFLRRRGAARLGAAGATQSVAPQQQQQQRYAAEQHAAGGGGGGPLAGSRRAAALAVAGVEPASCSSQEAGNALIDSALRALTTAPGAAGAGAGAAAGGRGRGGGGLLASVAAPGSAVGALPIGALAAAQQQQQRAQQHQQQQGSGVQGVGGERGGGSGGTAGAAAEQKGSSAGGGGGGATRGSPADPRLVARLRFDLDGSVVDVQGPEETFVEEEVLLRDQLRRDEGAAPPGYTLG</sequence>
<accession>A0AAD3DJU1</accession>
<dbReference type="PANTHER" id="PTHR47605">
    <property type="entry name" value="TRANSCRIPTIONAL ELONGATION REGULATOR MINIYO"/>
    <property type="match status" value="1"/>
</dbReference>
<organism evidence="3 4">
    <name type="scientific">Astrephomene gubernaculifera</name>
    <dbReference type="NCBI Taxonomy" id="47775"/>
    <lineage>
        <taxon>Eukaryota</taxon>
        <taxon>Viridiplantae</taxon>
        <taxon>Chlorophyta</taxon>
        <taxon>core chlorophytes</taxon>
        <taxon>Chlorophyceae</taxon>
        <taxon>CS clade</taxon>
        <taxon>Chlamydomonadales</taxon>
        <taxon>Astrephomenaceae</taxon>
        <taxon>Astrephomene</taxon>
    </lineage>
</organism>
<feature type="domain" description="RPAP1 N-terminal" evidence="2">
    <location>
        <begin position="20"/>
        <end position="62"/>
    </location>
</feature>
<name>A0AAD3DJU1_9CHLO</name>
<feature type="region of interest" description="Disordered" evidence="1">
    <location>
        <begin position="138"/>
        <end position="160"/>
    </location>
</feature>
<comment type="caution">
    <text evidence="3">The sequence shown here is derived from an EMBL/GenBank/DDBJ whole genome shotgun (WGS) entry which is preliminary data.</text>
</comment>
<feature type="compositionally biased region" description="Low complexity" evidence="1">
    <location>
        <begin position="178"/>
        <end position="196"/>
    </location>
</feature>
<feature type="compositionally biased region" description="Gly residues" evidence="1">
    <location>
        <begin position="197"/>
        <end position="213"/>
    </location>
</feature>
<evidence type="ECO:0000259" key="2">
    <source>
        <dbReference type="Pfam" id="PF08621"/>
    </source>
</evidence>
<feature type="non-terminal residue" evidence="3">
    <location>
        <position position="288"/>
    </location>
</feature>
<dbReference type="InterPro" id="IPR013930">
    <property type="entry name" value="RPAP1_N"/>
</dbReference>
<feature type="compositionally biased region" description="Polar residues" evidence="1">
    <location>
        <begin position="14"/>
        <end position="24"/>
    </location>
</feature>
<feature type="region of interest" description="Disordered" evidence="1">
    <location>
        <begin position="65"/>
        <end position="99"/>
    </location>
</feature>
<dbReference type="Pfam" id="PF08621">
    <property type="entry name" value="RPAP1_N"/>
    <property type="match status" value="1"/>
</dbReference>
<feature type="compositionally biased region" description="Gly residues" evidence="1">
    <location>
        <begin position="140"/>
        <end position="158"/>
    </location>
</feature>
<dbReference type="PANTHER" id="PTHR47605:SF2">
    <property type="entry name" value="TRANSCRIPTIONAL ELONGATION REGULATOR MINIYO"/>
    <property type="match status" value="1"/>
</dbReference>
<reference evidence="3 4" key="1">
    <citation type="journal article" date="2021" name="Sci. Rep.">
        <title>Genome sequencing of the multicellular alga Astrephomene provides insights into convergent evolution of germ-soma differentiation.</title>
        <authorList>
            <person name="Yamashita S."/>
            <person name="Yamamoto K."/>
            <person name="Matsuzaki R."/>
            <person name="Suzuki S."/>
            <person name="Yamaguchi H."/>
            <person name="Hirooka S."/>
            <person name="Minakuchi Y."/>
            <person name="Miyagishima S."/>
            <person name="Kawachi M."/>
            <person name="Toyoda A."/>
            <person name="Nozaki H."/>
        </authorList>
    </citation>
    <scope>NUCLEOTIDE SEQUENCE [LARGE SCALE GENOMIC DNA]</scope>
    <source>
        <strain evidence="3 4">NIES-4017</strain>
    </source>
</reference>
<dbReference type="Proteomes" id="UP001054857">
    <property type="component" value="Unassembled WGS sequence"/>
</dbReference>
<evidence type="ECO:0000313" key="3">
    <source>
        <dbReference type="EMBL" id="GFR41251.1"/>
    </source>
</evidence>
<proteinExistence type="predicted"/>
<feature type="region of interest" description="Disordered" evidence="1">
    <location>
        <begin position="178"/>
        <end position="237"/>
    </location>
</feature>
<dbReference type="InterPro" id="IPR055326">
    <property type="entry name" value="MINIYO"/>
</dbReference>